<accession>A0A165HSG0</accession>
<keyword evidence="3" id="KW-1185">Reference proteome</keyword>
<proteinExistence type="predicted"/>
<dbReference type="InParanoid" id="A0A165HSG0"/>
<evidence type="ECO:0000313" key="3">
    <source>
        <dbReference type="Proteomes" id="UP000076842"/>
    </source>
</evidence>
<evidence type="ECO:0000313" key="2">
    <source>
        <dbReference type="EMBL" id="KZT59684.1"/>
    </source>
</evidence>
<protein>
    <recommendedName>
        <fullName evidence="1">F-box domain-containing protein</fullName>
    </recommendedName>
</protein>
<gene>
    <name evidence="2" type="ORF">CALCODRAFT_182937</name>
</gene>
<organism evidence="2 3">
    <name type="scientific">Calocera cornea HHB12733</name>
    <dbReference type="NCBI Taxonomy" id="1353952"/>
    <lineage>
        <taxon>Eukaryota</taxon>
        <taxon>Fungi</taxon>
        <taxon>Dikarya</taxon>
        <taxon>Basidiomycota</taxon>
        <taxon>Agaricomycotina</taxon>
        <taxon>Dacrymycetes</taxon>
        <taxon>Dacrymycetales</taxon>
        <taxon>Dacrymycetaceae</taxon>
        <taxon>Calocera</taxon>
    </lineage>
</organism>
<reference evidence="2 3" key="1">
    <citation type="journal article" date="2016" name="Mol. Biol. Evol.">
        <title>Comparative Genomics of Early-Diverging Mushroom-Forming Fungi Provides Insights into the Origins of Lignocellulose Decay Capabilities.</title>
        <authorList>
            <person name="Nagy L.G."/>
            <person name="Riley R."/>
            <person name="Tritt A."/>
            <person name="Adam C."/>
            <person name="Daum C."/>
            <person name="Floudas D."/>
            <person name="Sun H."/>
            <person name="Yadav J.S."/>
            <person name="Pangilinan J."/>
            <person name="Larsson K.H."/>
            <person name="Matsuura K."/>
            <person name="Barry K."/>
            <person name="Labutti K."/>
            <person name="Kuo R."/>
            <person name="Ohm R.A."/>
            <person name="Bhattacharya S.S."/>
            <person name="Shirouzu T."/>
            <person name="Yoshinaga Y."/>
            <person name="Martin F.M."/>
            <person name="Grigoriev I.V."/>
            <person name="Hibbett D.S."/>
        </authorList>
    </citation>
    <scope>NUCLEOTIDE SEQUENCE [LARGE SCALE GENOMIC DNA]</scope>
    <source>
        <strain evidence="2 3">HHB12733</strain>
    </source>
</reference>
<evidence type="ECO:0000259" key="1">
    <source>
        <dbReference type="PROSITE" id="PS50181"/>
    </source>
</evidence>
<dbReference type="Proteomes" id="UP000076842">
    <property type="component" value="Unassembled WGS sequence"/>
</dbReference>
<dbReference type="Pfam" id="PF12937">
    <property type="entry name" value="F-box-like"/>
    <property type="match status" value="1"/>
</dbReference>
<dbReference type="CDD" id="cd09917">
    <property type="entry name" value="F-box_SF"/>
    <property type="match status" value="1"/>
</dbReference>
<dbReference type="EMBL" id="KV423938">
    <property type="protein sequence ID" value="KZT59684.1"/>
    <property type="molecule type" value="Genomic_DNA"/>
</dbReference>
<dbReference type="PROSITE" id="PS50181">
    <property type="entry name" value="FBOX"/>
    <property type="match status" value="1"/>
</dbReference>
<name>A0A165HSG0_9BASI</name>
<dbReference type="AlphaFoldDB" id="A0A165HSG0"/>
<sequence length="113" mass="12851">MQLQSISLLLNQRTNMHLYDLPTELLQRITSYLSPSSALAVALTSRVLFEVAIEYVWTSPSAVTLASVANRSDSRNFNVRERWPTWVGGMVRRAPGQTRENDKDRMLVRICLA</sequence>
<dbReference type="InterPro" id="IPR001810">
    <property type="entry name" value="F-box_dom"/>
</dbReference>
<dbReference type="InterPro" id="IPR036047">
    <property type="entry name" value="F-box-like_dom_sf"/>
</dbReference>
<dbReference type="SUPFAM" id="SSF81383">
    <property type="entry name" value="F-box domain"/>
    <property type="match status" value="1"/>
</dbReference>
<feature type="domain" description="F-box" evidence="1">
    <location>
        <begin position="15"/>
        <end position="60"/>
    </location>
</feature>